<protein>
    <submittedName>
        <fullName evidence="1">Uncharacterized protein</fullName>
    </submittedName>
</protein>
<reference evidence="1" key="1">
    <citation type="submission" date="2022-12" db="EMBL/GenBank/DDBJ databases">
        <title>Complete genome sequence of an Australian strain of Rouxiella badensis DAR84756 and resolution of the R. badensis DSM100043 and R. chamberiensis DSM28324 genomes.</title>
        <authorList>
            <person name="Paul S."/>
            <person name="Anderson P.J."/>
            <person name="Maynard G."/>
            <person name="Dyall-Smith M."/>
            <person name="Kudinha T."/>
        </authorList>
    </citation>
    <scope>NUCLEOTIDE SEQUENCE</scope>
    <source>
        <strain evidence="1">DSM 28324</strain>
    </source>
</reference>
<dbReference type="Proteomes" id="UP001164712">
    <property type="component" value="Chromosome"/>
</dbReference>
<evidence type="ECO:0000313" key="1">
    <source>
        <dbReference type="EMBL" id="WAT00034.1"/>
    </source>
</evidence>
<accession>A0ABY7HKZ5</accession>
<name>A0ABY7HKZ5_9GAMM</name>
<organism evidence="1 2">
    <name type="scientific">Rouxiella chamberiensis</name>
    <dbReference type="NCBI Taxonomy" id="1513468"/>
    <lineage>
        <taxon>Bacteria</taxon>
        <taxon>Pseudomonadati</taxon>
        <taxon>Pseudomonadota</taxon>
        <taxon>Gammaproteobacteria</taxon>
        <taxon>Enterobacterales</taxon>
        <taxon>Yersiniaceae</taxon>
        <taxon>Rouxiella</taxon>
    </lineage>
</organism>
<evidence type="ECO:0000313" key="2">
    <source>
        <dbReference type="Proteomes" id="UP001164712"/>
    </source>
</evidence>
<dbReference type="EMBL" id="CP114058">
    <property type="protein sequence ID" value="WAT00034.1"/>
    <property type="molecule type" value="Genomic_DNA"/>
</dbReference>
<dbReference type="RefSeq" id="WP_187329787.1">
    <property type="nucleotide sequence ID" value="NZ_CP114058.1"/>
</dbReference>
<sequence>MSETAHFLCRHFAATSTKRGYDFTPDVMSLGIHKFLFPKVQAKNQTRIVFALLGTQKSPQPLGMRASSAFKALSGNSRKLIWWSWGSLV</sequence>
<keyword evidence="2" id="KW-1185">Reference proteome</keyword>
<proteinExistence type="predicted"/>
<gene>
    <name evidence="1" type="ORF">O1V66_13500</name>
</gene>